<dbReference type="InterPro" id="IPR045518">
    <property type="entry name" value="2EXR"/>
</dbReference>
<feature type="domain" description="2EXR" evidence="1">
    <location>
        <begin position="73"/>
        <end position="116"/>
    </location>
</feature>
<evidence type="ECO:0000313" key="2">
    <source>
        <dbReference type="EMBL" id="KAK2624133.1"/>
    </source>
</evidence>
<evidence type="ECO:0000259" key="1">
    <source>
        <dbReference type="Pfam" id="PF20150"/>
    </source>
</evidence>
<comment type="caution">
    <text evidence="2">The sequence shown here is derived from an EMBL/GenBank/DDBJ whole genome shotgun (WGS) entry which is preliminary data.</text>
</comment>
<proteinExistence type="predicted"/>
<evidence type="ECO:0000313" key="3">
    <source>
        <dbReference type="Proteomes" id="UP001285354"/>
    </source>
</evidence>
<keyword evidence="3" id="KW-1185">Reference proteome</keyword>
<dbReference type="EMBL" id="JAUBYV010000011">
    <property type="protein sequence ID" value="KAK2624133.1"/>
    <property type="molecule type" value="Genomic_DNA"/>
</dbReference>
<reference evidence="2" key="1">
    <citation type="submission" date="2023-06" db="EMBL/GenBank/DDBJ databases">
        <title>Draft genome of Marssonina rosae.</title>
        <authorList>
            <person name="Cheng Q."/>
        </authorList>
    </citation>
    <scope>NUCLEOTIDE SEQUENCE</scope>
    <source>
        <strain evidence="2">R4</strain>
    </source>
</reference>
<name>A0AAD9SVY1_9HELO</name>
<sequence length="339" mass="39613">MSKISSMSATVDTNHPSLRAEIEDLCDKTSDICILKSPSQPVVRSRLQWLLSCIPKLEVRLDPVITHPVLEHFYLFNELPIEIRIMIWGIIALKPRKINLLEVDTSDNQGIRRFFKSVKKPVAKDFDTIRYAKVKYATFPVALALSVHLEEHGPPQAFKSTINMRNRRVPSHQAYNFPPDVIQQVQHIVKMPAYLGSPLSFEDIKGDTIHESLRFRLEHWWKGLRVVTIHVEDICHARDQESIWFHLEMREWEKQGQKHLRSNKFDVPPPGGIRVLGKANFDIKFKWKYNKQEQELDPVPCKPVLQIMSSPRQQQQRHEDCRIHLNALREKHVAWQGRI</sequence>
<organism evidence="2 3">
    <name type="scientific">Diplocarpon rosae</name>
    <dbReference type="NCBI Taxonomy" id="946125"/>
    <lineage>
        <taxon>Eukaryota</taxon>
        <taxon>Fungi</taxon>
        <taxon>Dikarya</taxon>
        <taxon>Ascomycota</taxon>
        <taxon>Pezizomycotina</taxon>
        <taxon>Leotiomycetes</taxon>
        <taxon>Helotiales</taxon>
        <taxon>Drepanopezizaceae</taxon>
        <taxon>Diplocarpon</taxon>
    </lineage>
</organism>
<protein>
    <recommendedName>
        <fullName evidence="1">2EXR domain-containing protein</fullName>
    </recommendedName>
</protein>
<dbReference type="Proteomes" id="UP001285354">
    <property type="component" value="Unassembled WGS sequence"/>
</dbReference>
<dbReference type="Pfam" id="PF20150">
    <property type="entry name" value="2EXR"/>
    <property type="match status" value="1"/>
</dbReference>
<accession>A0AAD9SVY1</accession>
<dbReference type="AlphaFoldDB" id="A0AAD9SVY1"/>
<gene>
    <name evidence="2" type="ORF">QTJ16_006767</name>
</gene>